<dbReference type="Gene3D" id="1.20.120.1020">
    <property type="entry name" value="Prion-inhibition and propagation, HeLo domain"/>
    <property type="match status" value="1"/>
</dbReference>
<organism evidence="2 3">
    <name type="scientific">Clathrospora elynae</name>
    <dbReference type="NCBI Taxonomy" id="706981"/>
    <lineage>
        <taxon>Eukaryota</taxon>
        <taxon>Fungi</taxon>
        <taxon>Dikarya</taxon>
        <taxon>Ascomycota</taxon>
        <taxon>Pezizomycotina</taxon>
        <taxon>Dothideomycetes</taxon>
        <taxon>Pleosporomycetidae</taxon>
        <taxon>Pleosporales</taxon>
        <taxon>Diademaceae</taxon>
        <taxon>Clathrospora</taxon>
    </lineage>
</organism>
<dbReference type="OrthoDB" id="20872at2759"/>
<protein>
    <recommendedName>
        <fullName evidence="1">Prion-inhibition and propagation HeLo domain-containing protein</fullName>
    </recommendedName>
</protein>
<dbReference type="AlphaFoldDB" id="A0A6A5S984"/>
<name>A0A6A5S984_9PLEO</name>
<evidence type="ECO:0000313" key="3">
    <source>
        <dbReference type="Proteomes" id="UP000800038"/>
    </source>
</evidence>
<dbReference type="Proteomes" id="UP000800038">
    <property type="component" value="Unassembled WGS sequence"/>
</dbReference>
<proteinExistence type="predicted"/>
<dbReference type="Pfam" id="PF14479">
    <property type="entry name" value="HeLo"/>
    <property type="match status" value="1"/>
</dbReference>
<evidence type="ECO:0000313" key="2">
    <source>
        <dbReference type="EMBL" id="KAF1936602.1"/>
    </source>
</evidence>
<gene>
    <name evidence="2" type="ORF">EJ02DRAFT_80769</name>
</gene>
<evidence type="ECO:0000259" key="1">
    <source>
        <dbReference type="Pfam" id="PF14479"/>
    </source>
</evidence>
<reference evidence="2" key="1">
    <citation type="journal article" date="2020" name="Stud. Mycol.">
        <title>101 Dothideomycetes genomes: a test case for predicting lifestyles and emergence of pathogens.</title>
        <authorList>
            <person name="Haridas S."/>
            <person name="Albert R."/>
            <person name="Binder M."/>
            <person name="Bloem J."/>
            <person name="Labutti K."/>
            <person name="Salamov A."/>
            <person name="Andreopoulos B."/>
            <person name="Baker S."/>
            <person name="Barry K."/>
            <person name="Bills G."/>
            <person name="Bluhm B."/>
            <person name="Cannon C."/>
            <person name="Castanera R."/>
            <person name="Culley D."/>
            <person name="Daum C."/>
            <person name="Ezra D."/>
            <person name="Gonzalez J."/>
            <person name="Henrissat B."/>
            <person name="Kuo A."/>
            <person name="Liang C."/>
            <person name="Lipzen A."/>
            <person name="Lutzoni F."/>
            <person name="Magnuson J."/>
            <person name="Mondo S."/>
            <person name="Nolan M."/>
            <person name="Ohm R."/>
            <person name="Pangilinan J."/>
            <person name="Park H.-J."/>
            <person name="Ramirez L."/>
            <person name="Alfaro M."/>
            <person name="Sun H."/>
            <person name="Tritt A."/>
            <person name="Yoshinaga Y."/>
            <person name="Zwiers L.-H."/>
            <person name="Turgeon B."/>
            <person name="Goodwin S."/>
            <person name="Spatafora J."/>
            <person name="Crous P."/>
            <person name="Grigoriev I."/>
        </authorList>
    </citation>
    <scope>NUCLEOTIDE SEQUENCE</scope>
    <source>
        <strain evidence="2">CBS 161.51</strain>
    </source>
</reference>
<keyword evidence="3" id="KW-1185">Reference proteome</keyword>
<sequence length="102" mass="11901">MLDLHNKVRQLAVERTVKVGFMKRAKWALFEKERLRRLLEDVDESVDYLLALFPAGRTVQEKLCKSEVSFLSQNKGVYLLQNIAAEQDRLLEAVLKRTKLLQ</sequence>
<dbReference type="EMBL" id="ML976179">
    <property type="protein sequence ID" value="KAF1936602.1"/>
    <property type="molecule type" value="Genomic_DNA"/>
</dbReference>
<dbReference type="InterPro" id="IPR038305">
    <property type="entry name" value="HeLo_sf"/>
</dbReference>
<dbReference type="InterPro" id="IPR029498">
    <property type="entry name" value="HeLo_dom"/>
</dbReference>
<feature type="domain" description="Prion-inhibition and propagation HeLo" evidence="1">
    <location>
        <begin position="4"/>
        <end position="72"/>
    </location>
</feature>
<accession>A0A6A5S984</accession>